<feature type="transmembrane region" description="Helical" evidence="17">
    <location>
        <begin position="319"/>
        <end position="340"/>
    </location>
</feature>
<dbReference type="Bgee" id="ENSOCUG00000005499">
    <property type="expression patterns" value="Expressed in blood and 16 other cell types or tissues"/>
</dbReference>
<reference evidence="18 19" key="1">
    <citation type="journal article" date="2011" name="Nature">
        <title>A high-resolution map of human evolutionary constraint using 29 mammals.</title>
        <authorList>
            <person name="Lindblad-Toh K."/>
            <person name="Garber M."/>
            <person name="Zuk O."/>
            <person name="Lin M.F."/>
            <person name="Parker B.J."/>
            <person name="Washietl S."/>
            <person name="Kheradpour P."/>
            <person name="Ernst J."/>
            <person name="Jordan G."/>
            <person name="Mauceli E."/>
            <person name="Ward L.D."/>
            <person name="Lowe C.B."/>
            <person name="Holloway A.K."/>
            <person name="Clamp M."/>
            <person name="Gnerre S."/>
            <person name="Alfoldi J."/>
            <person name="Beal K."/>
            <person name="Chang J."/>
            <person name="Clawson H."/>
            <person name="Cuff J."/>
            <person name="Di Palma F."/>
            <person name="Fitzgerald S."/>
            <person name="Flicek P."/>
            <person name="Guttman M."/>
            <person name="Hubisz M.J."/>
            <person name="Jaffe D.B."/>
            <person name="Jungreis I."/>
            <person name="Kent W.J."/>
            <person name="Kostka D."/>
            <person name="Lara M."/>
            <person name="Martins A.L."/>
            <person name="Massingham T."/>
            <person name="Moltke I."/>
            <person name="Raney B.J."/>
            <person name="Rasmussen M.D."/>
            <person name="Robinson J."/>
            <person name="Stark A."/>
            <person name="Vilella A.J."/>
            <person name="Wen J."/>
            <person name="Xie X."/>
            <person name="Zody M.C."/>
            <person name="Baldwin J."/>
            <person name="Bloom T."/>
            <person name="Chin C.W."/>
            <person name="Heiman D."/>
            <person name="Nicol R."/>
            <person name="Nusbaum C."/>
            <person name="Young S."/>
            <person name="Wilkinson J."/>
            <person name="Worley K.C."/>
            <person name="Kovar C.L."/>
            <person name="Muzny D.M."/>
            <person name="Gibbs R.A."/>
            <person name="Cree A."/>
            <person name="Dihn H.H."/>
            <person name="Fowler G."/>
            <person name="Jhangiani S."/>
            <person name="Joshi V."/>
            <person name="Lee S."/>
            <person name="Lewis L.R."/>
            <person name="Nazareth L.V."/>
            <person name="Okwuonu G."/>
            <person name="Santibanez J."/>
            <person name="Warren W.C."/>
            <person name="Mardis E.R."/>
            <person name="Weinstock G.M."/>
            <person name="Wilson R.K."/>
            <person name="Delehaunty K."/>
            <person name="Dooling D."/>
            <person name="Fronik C."/>
            <person name="Fulton L."/>
            <person name="Fulton B."/>
            <person name="Graves T."/>
            <person name="Minx P."/>
            <person name="Sodergren E."/>
            <person name="Birney E."/>
            <person name="Margulies E.H."/>
            <person name="Herrero J."/>
            <person name="Green E.D."/>
            <person name="Haussler D."/>
            <person name="Siepel A."/>
            <person name="Goldman N."/>
            <person name="Pollard K.S."/>
            <person name="Pedersen J.S."/>
            <person name="Lander E.S."/>
            <person name="Kellis M."/>
        </authorList>
    </citation>
    <scope>NUCLEOTIDE SEQUENCE [LARGE SCALE GENOMIC DNA]</scope>
    <source>
        <strain evidence="18 19">Thorbecke inbred</strain>
    </source>
</reference>
<evidence type="ECO:0000256" key="13">
    <source>
        <dbReference type="ARBA" id="ARBA00023180"/>
    </source>
</evidence>
<evidence type="ECO:0000256" key="8">
    <source>
        <dbReference type="ARBA" id="ARBA00022692"/>
    </source>
</evidence>
<evidence type="ECO:0000256" key="9">
    <source>
        <dbReference type="ARBA" id="ARBA00022782"/>
    </source>
</evidence>
<reference evidence="18" key="2">
    <citation type="submission" date="2025-08" db="UniProtKB">
        <authorList>
            <consortium name="Ensembl"/>
        </authorList>
    </citation>
    <scope>IDENTIFICATION</scope>
    <source>
        <strain evidence="18">Thorbecke</strain>
    </source>
</reference>
<dbReference type="InParanoid" id="A0A5F9DKI5"/>
<proteinExistence type="inferred from homology"/>
<evidence type="ECO:0000256" key="11">
    <source>
        <dbReference type="ARBA" id="ARBA00023034"/>
    </source>
</evidence>
<keyword evidence="7" id="KW-0963">Cytoplasm</keyword>
<dbReference type="Ensembl" id="ENSOCUT00000063097.1">
    <property type="protein sequence ID" value="ENSOCUP00000046812.1"/>
    <property type="gene ID" value="ENSOCUG00000005499.4"/>
</dbReference>
<keyword evidence="11" id="KW-0333">Golgi apparatus</keyword>
<evidence type="ECO:0000256" key="10">
    <source>
        <dbReference type="ARBA" id="ARBA00022989"/>
    </source>
</evidence>
<dbReference type="STRING" id="9986.ENSOCUP00000046812"/>
<dbReference type="GO" id="GO:0005794">
    <property type="term" value="C:Golgi apparatus"/>
    <property type="evidence" value="ECO:0007669"/>
    <property type="project" value="UniProtKB-SubCell"/>
</dbReference>
<evidence type="ECO:0000313" key="18">
    <source>
        <dbReference type="Ensembl" id="ENSOCUP00000046812.1"/>
    </source>
</evidence>
<comment type="subcellular location">
    <subcellularLocation>
        <location evidence="3">Cell membrane</location>
        <topology evidence="3">Multi-pass membrane protein</topology>
    </subcellularLocation>
    <subcellularLocation>
        <location evidence="2">Cytoplasm</location>
    </subcellularLocation>
    <subcellularLocation>
        <location evidence="1">Golgi apparatus</location>
        <location evidence="1">cis-Golgi network membrane</location>
        <topology evidence="1">Multi-pass membrane protein</topology>
    </subcellularLocation>
</comment>
<dbReference type="FunCoup" id="A0A5F9DKI5">
    <property type="interactions" value="903"/>
</dbReference>
<comment type="similarity">
    <text evidence="4">Belongs to the YIP1 family.</text>
</comment>
<comment type="function">
    <text evidence="14">Involved in the maintenance of the Golgi structure. May play a role in hematopoiesis.</text>
</comment>
<dbReference type="GO" id="GO:0005886">
    <property type="term" value="C:plasma membrane"/>
    <property type="evidence" value="ECO:0007669"/>
    <property type="project" value="UniProtKB-SubCell"/>
</dbReference>
<evidence type="ECO:0000256" key="17">
    <source>
        <dbReference type="SAM" id="Phobius"/>
    </source>
</evidence>
<sequence length="394" mass="42807">MAATAAPAGGARNGAGPEWGGFEENIQGGGSAVIDMENMDDTSGSSFEDMGELHQRLREEEVDADAAAAEEEDGEFLGMKGFKGQLSRQVADQMWQAGKRQASRAFSLYANIDILRPYFDVEPAQVRSRAPIRCYSSSSKVELKCRLLCSAFLSPSPPRSLGVHFPFSTATLSSSTLLESMIPIKMVNFPQKIAGELYGPLMLVFTLVAILLHGMKTSDTIIREGTLMGTAIGTCFGYWLGVSSFIYFLAYLCNAQITMLQMLALLGYGLFGHCIVLFITYNIHLHALFYLFWLLVGGLSTLRMVAVLVSRTVGPTQRLLLCGTLAALHMLFLLYLHFAYHKVVEGILDTLEGPNVPPMQRVPRDIPAALPAAKLPAAVLNATAKAVAVTLQSQ</sequence>
<evidence type="ECO:0000256" key="12">
    <source>
        <dbReference type="ARBA" id="ARBA00023136"/>
    </source>
</evidence>
<dbReference type="GO" id="GO:0030154">
    <property type="term" value="P:cell differentiation"/>
    <property type="evidence" value="ECO:0007669"/>
    <property type="project" value="UniProtKB-KW"/>
</dbReference>
<keyword evidence="12 17" id="KW-0472">Membrane</keyword>
<feature type="transmembrane region" description="Helical" evidence="17">
    <location>
        <begin position="287"/>
        <end position="307"/>
    </location>
</feature>
<keyword evidence="10 17" id="KW-1133">Transmembrane helix</keyword>
<evidence type="ECO:0000256" key="1">
    <source>
        <dbReference type="ARBA" id="ARBA00004257"/>
    </source>
</evidence>
<organism evidence="18 19">
    <name type="scientific">Oryctolagus cuniculus</name>
    <name type="common">Rabbit</name>
    <dbReference type="NCBI Taxonomy" id="9986"/>
    <lineage>
        <taxon>Eukaryota</taxon>
        <taxon>Metazoa</taxon>
        <taxon>Chordata</taxon>
        <taxon>Craniata</taxon>
        <taxon>Vertebrata</taxon>
        <taxon>Euteleostomi</taxon>
        <taxon>Mammalia</taxon>
        <taxon>Eutheria</taxon>
        <taxon>Euarchontoglires</taxon>
        <taxon>Glires</taxon>
        <taxon>Lagomorpha</taxon>
        <taxon>Leporidae</taxon>
        <taxon>Oryctolagus</taxon>
    </lineage>
</organism>
<evidence type="ECO:0000256" key="2">
    <source>
        <dbReference type="ARBA" id="ARBA00004496"/>
    </source>
</evidence>
<protein>
    <recommendedName>
        <fullName evidence="5">Protein YIPF3</fullName>
    </recommendedName>
    <alternativeName>
        <fullName evidence="15">YIP1 family member 3</fullName>
    </alternativeName>
</protein>
<evidence type="ECO:0000313" key="19">
    <source>
        <dbReference type="Proteomes" id="UP000001811"/>
    </source>
</evidence>
<evidence type="ECO:0000256" key="4">
    <source>
        <dbReference type="ARBA" id="ARBA00010596"/>
    </source>
</evidence>
<keyword evidence="9" id="KW-0221">Differentiation</keyword>
<feature type="transmembrane region" description="Helical" evidence="17">
    <location>
        <begin position="197"/>
        <end position="215"/>
    </location>
</feature>
<reference evidence="18" key="3">
    <citation type="submission" date="2025-09" db="UniProtKB">
        <authorList>
            <consortium name="Ensembl"/>
        </authorList>
    </citation>
    <scope>IDENTIFICATION</scope>
    <source>
        <strain evidence="18">Thorbecke</strain>
    </source>
</reference>
<dbReference type="GeneTree" id="ENSGT00940000153766"/>
<keyword evidence="19" id="KW-1185">Reference proteome</keyword>
<keyword evidence="6" id="KW-1003">Cell membrane</keyword>
<dbReference type="EMBL" id="AAGW02018022">
    <property type="status" value="NOT_ANNOTATED_CDS"/>
    <property type="molecule type" value="Genomic_DNA"/>
</dbReference>
<dbReference type="PANTHER" id="PTHR15627:SF14">
    <property type="entry name" value="PROTEIN YIPF3"/>
    <property type="match status" value="1"/>
</dbReference>
<dbReference type="GO" id="GO:0030133">
    <property type="term" value="C:transport vesicle"/>
    <property type="evidence" value="ECO:0007669"/>
    <property type="project" value="Ensembl"/>
</dbReference>
<gene>
    <name evidence="18" type="primary">YIPF3</name>
</gene>
<feature type="transmembrane region" description="Helical" evidence="17">
    <location>
        <begin position="262"/>
        <end position="281"/>
    </location>
</feature>
<evidence type="ECO:0000256" key="14">
    <source>
        <dbReference type="ARBA" id="ARBA00024809"/>
    </source>
</evidence>
<feature type="compositionally biased region" description="Low complexity" evidence="16">
    <location>
        <begin position="1"/>
        <end position="10"/>
    </location>
</feature>
<dbReference type="Proteomes" id="UP000001811">
    <property type="component" value="Chromosome 12"/>
</dbReference>
<keyword evidence="13" id="KW-0325">Glycoprotein</keyword>
<evidence type="ECO:0000256" key="7">
    <source>
        <dbReference type="ARBA" id="ARBA00022490"/>
    </source>
</evidence>
<evidence type="ECO:0000256" key="15">
    <source>
        <dbReference type="ARBA" id="ARBA00032951"/>
    </source>
</evidence>
<evidence type="ECO:0000256" key="3">
    <source>
        <dbReference type="ARBA" id="ARBA00004651"/>
    </source>
</evidence>
<dbReference type="PANTHER" id="PTHR15627">
    <property type="entry name" value="NATURAL KILLER CELL-SPECIFIC ANTIGEN KLIP1"/>
    <property type="match status" value="1"/>
</dbReference>
<accession>A0A5F9DKI5</accession>
<name>A0A5F9DKI5_RABIT</name>
<dbReference type="InterPro" id="IPR051521">
    <property type="entry name" value="tRNA_Mod/Golgi_Maint"/>
</dbReference>
<keyword evidence="8 17" id="KW-0812">Transmembrane</keyword>
<evidence type="ECO:0000256" key="6">
    <source>
        <dbReference type="ARBA" id="ARBA00022475"/>
    </source>
</evidence>
<feature type="region of interest" description="Disordered" evidence="16">
    <location>
        <begin position="1"/>
        <end position="51"/>
    </location>
</feature>
<dbReference type="AlphaFoldDB" id="A0A5F9DKI5"/>
<evidence type="ECO:0000256" key="5">
    <source>
        <dbReference type="ARBA" id="ARBA00015622"/>
    </source>
</evidence>
<evidence type="ECO:0000256" key="16">
    <source>
        <dbReference type="SAM" id="MobiDB-lite"/>
    </source>
</evidence>
<feature type="transmembrane region" description="Helical" evidence="17">
    <location>
        <begin position="227"/>
        <end position="250"/>
    </location>
</feature>